<feature type="compositionally biased region" description="Polar residues" evidence="7">
    <location>
        <begin position="497"/>
        <end position="519"/>
    </location>
</feature>
<keyword evidence="3 6" id="KW-0547">Nucleotide-binding</keyword>
<evidence type="ECO:0000256" key="6">
    <source>
        <dbReference type="PROSITE-ProRule" id="PRU10141"/>
    </source>
</evidence>
<evidence type="ECO:0000256" key="7">
    <source>
        <dbReference type="SAM" id="MobiDB-lite"/>
    </source>
</evidence>
<feature type="compositionally biased region" description="Low complexity" evidence="7">
    <location>
        <begin position="861"/>
        <end position="874"/>
    </location>
</feature>
<feature type="region of interest" description="Disordered" evidence="7">
    <location>
        <begin position="746"/>
        <end position="777"/>
    </location>
</feature>
<dbReference type="InterPro" id="IPR017441">
    <property type="entry name" value="Protein_kinase_ATP_BS"/>
</dbReference>
<comment type="similarity">
    <text evidence="1">Belongs to the protein kinase superfamily. STE Ser/Thr protein kinase family. MAP kinase kinase kinase subfamily.</text>
</comment>
<evidence type="ECO:0000256" key="5">
    <source>
        <dbReference type="ARBA" id="ARBA00022840"/>
    </source>
</evidence>
<dbReference type="SUPFAM" id="SSF47769">
    <property type="entry name" value="SAM/Pointed domain"/>
    <property type="match status" value="1"/>
</dbReference>
<feature type="compositionally biased region" description="Low complexity" evidence="7">
    <location>
        <begin position="11"/>
        <end position="31"/>
    </location>
</feature>
<dbReference type="InterPro" id="IPR008271">
    <property type="entry name" value="Ser/Thr_kinase_AS"/>
</dbReference>
<feature type="compositionally biased region" description="Polar residues" evidence="7">
    <location>
        <begin position="464"/>
        <end position="479"/>
    </location>
</feature>
<feature type="compositionally biased region" description="Polar residues" evidence="7">
    <location>
        <begin position="989"/>
        <end position="1031"/>
    </location>
</feature>
<feature type="region of interest" description="Disordered" evidence="7">
    <location>
        <begin position="221"/>
        <end position="315"/>
    </location>
</feature>
<keyword evidence="2" id="KW-0808">Transferase</keyword>
<keyword evidence="4" id="KW-0418">Kinase</keyword>
<dbReference type="FunFam" id="3.30.200.20:FF:000387">
    <property type="entry name" value="Serine/threonine-protein kinase STE11"/>
    <property type="match status" value="1"/>
</dbReference>
<evidence type="ECO:0000256" key="3">
    <source>
        <dbReference type="ARBA" id="ARBA00022741"/>
    </source>
</evidence>
<feature type="compositionally biased region" description="Low complexity" evidence="7">
    <location>
        <begin position="256"/>
        <end position="266"/>
    </location>
</feature>
<feature type="compositionally biased region" description="Basic and acidic residues" evidence="7">
    <location>
        <begin position="226"/>
        <end position="236"/>
    </location>
</feature>
<feature type="region of interest" description="Disordered" evidence="7">
    <location>
        <begin position="646"/>
        <end position="676"/>
    </location>
</feature>
<dbReference type="OrthoDB" id="266718at2759"/>
<feature type="region of interest" description="Disordered" evidence="7">
    <location>
        <begin position="799"/>
        <end position="948"/>
    </location>
</feature>
<feature type="region of interest" description="Disordered" evidence="7">
    <location>
        <begin position="1"/>
        <end position="71"/>
    </location>
</feature>
<feature type="domain" description="Protein kinase" evidence="8">
    <location>
        <begin position="1184"/>
        <end position="1449"/>
    </location>
</feature>
<dbReference type="InterPro" id="IPR000719">
    <property type="entry name" value="Prot_kinase_dom"/>
</dbReference>
<dbReference type="PROSITE" id="PS00108">
    <property type="entry name" value="PROTEIN_KINASE_ST"/>
    <property type="match status" value="1"/>
</dbReference>
<dbReference type="PANTHER" id="PTHR48016">
    <property type="entry name" value="MAP KINASE KINASE KINASE SSK2-RELATED-RELATED"/>
    <property type="match status" value="1"/>
</dbReference>
<dbReference type="SMART" id="SM00220">
    <property type="entry name" value="S_TKc"/>
    <property type="match status" value="1"/>
</dbReference>
<feature type="compositionally biased region" description="Polar residues" evidence="7">
    <location>
        <begin position="747"/>
        <end position="774"/>
    </location>
</feature>
<evidence type="ECO:0000256" key="1">
    <source>
        <dbReference type="ARBA" id="ARBA00006529"/>
    </source>
</evidence>
<sequence>MPFLKKITGGNNNTHSRSTSSSSLKTWSQESPSSISNKHTNWLPPVSSKKRGASDHKPLNSSNRSSYGHFDSGSIFGRSSAEYDDQLGGGSEESEDASPYLWAAGASTAPWSEDDVSGVRKLSDGSTNSLSFDKLILSWDPTDPEEWTPQRVTSWLKFHDFPESWVNLFRKYQLSGQRFIRLLAYDYFVIYEKYLPQTKNASFSKFQYLLKRTMKKNVINNHIRQKSADKAKDTRSSSEFLKSKYKTNKSHDDIGSSRSASESALSPTMSGPTTKTTDDGGRIINLDKNDKNNSSSNSGGVLSPSKAHQKTKSTGALYRRSFISIRGGLPGDNSSSSSSNKAPSSIRLNIPSAAHSATDSKVDSAKSISPISPSYPGIFKRHQKSSSSESSLLNTLFGSAYGNTTTEDHSEKNTHLQARNLSTESLPKSKVHLHETNSSSPLKQSPVVPEEKNTLWSKWKRKSQASITGNHSPQNSVPHSSKYSSTGSPTSTRPDIGSTTHTSLITTEQPKLPSSNVTNKGEEQQRQPNSRKYDKRKDAFSPSSYLLDKKYYPLRSKDSVNDTYILITKDNKSFLPLNLSMICDPEDFKDSITLLLGMDHKNITIHMTDFGCEIGSALPDDIIETLRSSLFINTAGKLFIKDQSKRPEKGTIPAGASGLERPATVKPKSSFKSVGSNITTSTDDISVVTSSSDVSAHDGQNVEPARRYPRTPNAYFETEVANGNVPNGSQDTKISNEEEVNYFNLKNRPTNVPSKIKNQAPNSSSLTSFSSKVPNLSEKERKGTFHILRKELGNEIDFNKRRESPYVQPELAPKREAPKPPTNGSPQRSLSVSSQVSGSYLRKNNSRVLQGKKIRSPPSPTSSSLEETSPSESLINSYTPGSSHVLVPQPYKGANESPRRARSEEDQSATSMPSSFIARQRMGRSDSIASTASSSHYSASSLLKRGNSKRIVSSASAADVFEENDVTFAGAPELSDSDSNSDESSSSDTIIWSNGKPQISENSQSTAVNSQNSLIQDTKSTSSEAIDSLPNNGLERKMTLRPSPEVVYQNLEKFFPKANLDKPVLEGVTPPASPRNDDNYCASTNFAEFKPKLSHNIIENQGLQTAAGSNTASIQKPKDSKFPKRARTIRTIAHEASEKRKQSIKLKRQNTKMWGTRTVEVTDKRLVSINKAKNSKGEYKEFAWIKGEMIGKGSFGAVFLCLNVTTGEMMAVKQVEVPRYGSQNEAIVSTVEALRAEVSTLKDLDHLNIVQYLGFEVKDSIYSLFLEYVAGGSVGSLIRMYGKFDEKLIKHLTIQVLRGLSYLHSRGILHRDMKADNLLLDQDGVCKISDFGISRKSKDIYSNSEMTMRGTVFWMAPEMVDTKQGYSAKVDIWSLGCVVLEMFAGKRPWSNFEVVAAMFKIGKSKSAPPIPDDTLPLISQSGRDFLDQCFKIDPEERPTADKLLSHPFLKVASKYDFRSTKLAEFIKSNDKLNSTKLRVGSHDQIQLKN</sequence>
<feature type="compositionally biased region" description="Low complexity" evidence="7">
    <location>
        <begin position="292"/>
        <end position="303"/>
    </location>
</feature>
<dbReference type="EMBL" id="BIMX01000005">
    <property type="protein sequence ID" value="GCE98458.1"/>
    <property type="molecule type" value="Genomic_DNA"/>
</dbReference>
<dbReference type="PROSITE" id="PS00107">
    <property type="entry name" value="PROTEIN_KINASE_ATP"/>
    <property type="match status" value="1"/>
</dbReference>
<dbReference type="InterPro" id="IPR011009">
    <property type="entry name" value="Kinase-like_dom_sf"/>
</dbReference>
<feature type="compositionally biased region" description="Low complexity" evidence="7">
    <location>
        <begin position="925"/>
        <end position="941"/>
    </location>
</feature>
<dbReference type="InterPro" id="IPR013761">
    <property type="entry name" value="SAM/pointed_sf"/>
</dbReference>
<dbReference type="InterPro" id="IPR050538">
    <property type="entry name" value="MAP_kinase_kinase_kinase"/>
</dbReference>
<dbReference type="GO" id="GO:0005524">
    <property type="term" value="F:ATP binding"/>
    <property type="evidence" value="ECO:0007669"/>
    <property type="project" value="UniProtKB-UniRule"/>
</dbReference>
<evidence type="ECO:0000256" key="2">
    <source>
        <dbReference type="ARBA" id="ARBA00022679"/>
    </source>
</evidence>
<name>A0A4C2E8W9_9SACH</name>
<reference evidence="9 10" key="1">
    <citation type="submission" date="2019-01" db="EMBL/GenBank/DDBJ databases">
        <title>Draft Genome Sequencing of Zygosaccharomyces mellis Ca-7.</title>
        <authorList>
            <person name="Shiwa Y."/>
            <person name="Kanesaki Y."/>
            <person name="Ishige T."/>
            <person name="Mura K."/>
            <person name="Hori T."/>
            <person name="Tamura T."/>
        </authorList>
    </citation>
    <scope>NUCLEOTIDE SEQUENCE [LARGE SCALE GENOMIC DNA]</scope>
    <source>
        <strain evidence="9 10">Ca-7</strain>
    </source>
</reference>
<feature type="binding site" evidence="6">
    <location>
        <position position="1213"/>
    </location>
    <ligand>
        <name>ATP</name>
        <dbReference type="ChEBI" id="CHEBI:30616"/>
    </ligand>
</feature>
<accession>A0A4C2E8W9</accession>
<comment type="caution">
    <text evidence="9">The sequence shown here is derived from an EMBL/GenBank/DDBJ whole genome shotgun (WGS) entry which is preliminary data.</text>
</comment>
<dbReference type="GO" id="GO:0004709">
    <property type="term" value="F:MAP kinase kinase kinase activity"/>
    <property type="evidence" value="ECO:0007669"/>
    <property type="project" value="UniProtKB-ARBA"/>
</dbReference>
<dbReference type="FunFam" id="1.10.510.10:FF:000182">
    <property type="entry name" value="MAP kinase kinase kinase mkh1"/>
    <property type="match status" value="1"/>
</dbReference>
<feature type="region of interest" description="Disordered" evidence="7">
    <location>
        <begin position="424"/>
        <end position="537"/>
    </location>
</feature>
<feature type="region of interest" description="Disordered" evidence="7">
    <location>
        <begin position="970"/>
        <end position="1036"/>
    </location>
</feature>
<organism evidence="9 10">
    <name type="scientific">Zygosaccharomyces mellis</name>
    <dbReference type="NCBI Taxonomy" id="42258"/>
    <lineage>
        <taxon>Eukaryota</taxon>
        <taxon>Fungi</taxon>
        <taxon>Dikarya</taxon>
        <taxon>Ascomycota</taxon>
        <taxon>Saccharomycotina</taxon>
        <taxon>Saccharomycetes</taxon>
        <taxon>Saccharomycetales</taxon>
        <taxon>Saccharomycetaceae</taxon>
        <taxon>Zygosaccharomyces</taxon>
    </lineage>
</organism>
<feature type="compositionally biased region" description="Basic and acidic residues" evidence="7">
    <location>
        <begin position="276"/>
        <end position="291"/>
    </location>
</feature>
<protein>
    <recommendedName>
        <fullName evidence="8">Protein kinase domain-containing protein</fullName>
    </recommendedName>
</protein>
<feature type="compositionally biased region" description="Basic and acidic residues" evidence="7">
    <location>
        <begin position="520"/>
        <end position="537"/>
    </location>
</feature>
<feature type="region of interest" description="Disordered" evidence="7">
    <location>
        <begin position="357"/>
        <end position="391"/>
    </location>
</feature>
<keyword evidence="10" id="KW-1185">Reference proteome</keyword>
<keyword evidence="5 6" id="KW-0067">ATP-binding</keyword>
<gene>
    <name evidence="9" type="ORF">ZYGM_003105</name>
</gene>
<feature type="compositionally biased region" description="Low complexity" evidence="7">
    <location>
        <begin position="824"/>
        <end position="842"/>
    </location>
</feature>
<dbReference type="Pfam" id="PF00069">
    <property type="entry name" value="Pkinase"/>
    <property type="match status" value="1"/>
</dbReference>
<dbReference type="Gene3D" id="1.10.510.10">
    <property type="entry name" value="Transferase(Phosphotransferase) domain 1"/>
    <property type="match status" value="1"/>
</dbReference>
<dbReference type="PROSITE" id="PS50011">
    <property type="entry name" value="PROTEIN_KINASE_DOM"/>
    <property type="match status" value="1"/>
</dbReference>
<dbReference type="PANTHER" id="PTHR48016:SF48">
    <property type="entry name" value="SERINE_THREONINE-PROTEIN KINASE BCK1_SLK1_SSP31"/>
    <property type="match status" value="1"/>
</dbReference>
<evidence type="ECO:0000313" key="9">
    <source>
        <dbReference type="EMBL" id="GCE98458.1"/>
    </source>
</evidence>
<evidence type="ECO:0000313" key="10">
    <source>
        <dbReference type="Proteomes" id="UP000301737"/>
    </source>
</evidence>
<dbReference type="GO" id="GO:0000196">
    <property type="term" value="P:cell integrity MAPK cascade"/>
    <property type="evidence" value="ECO:0007669"/>
    <property type="project" value="UniProtKB-ARBA"/>
</dbReference>
<dbReference type="SUPFAM" id="SSF56112">
    <property type="entry name" value="Protein kinase-like (PK-like)"/>
    <property type="match status" value="1"/>
</dbReference>
<proteinExistence type="inferred from homology"/>
<evidence type="ECO:0000256" key="4">
    <source>
        <dbReference type="ARBA" id="ARBA00022777"/>
    </source>
</evidence>
<evidence type="ECO:0000259" key="8">
    <source>
        <dbReference type="PROSITE" id="PS50011"/>
    </source>
</evidence>
<dbReference type="Proteomes" id="UP000301737">
    <property type="component" value="Unassembled WGS sequence"/>
</dbReference>
<feature type="compositionally biased region" description="Low complexity" evidence="7">
    <location>
        <begin position="480"/>
        <end position="492"/>
    </location>
</feature>